<gene>
    <name evidence="3" type="ORF">ACFP1G_00210</name>
</gene>
<dbReference type="Pfam" id="PF00144">
    <property type="entry name" value="Beta-lactamase"/>
    <property type="match status" value="1"/>
</dbReference>
<dbReference type="PROSITE" id="PS51780">
    <property type="entry name" value="GW"/>
    <property type="match status" value="1"/>
</dbReference>
<dbReference type="Gene3D" id="3.40.710.10">
    <property type="entry name" value="DD-peptidase/beta-lactamase superfamily"/>
    <property type="match status" value="1"/>
</dbReference>
<dbReference type="Gene3D" id="2.30.30.170">
    <property type="match status" value="1"/>
</dbReference>
<evidence type="ECO:0000313" key="3">
    <source>
        <dbReference type="EMBL" id="MFC6205933.1"/>
    </source>
</evidence>
<dbReference type="Pfam" id="PF13457">
    <property type="entry name" value="GW"/>
    <property type="match status" value="1"/>
</dbReference>
<dbReference type="PROSITE" id="PS51257">
    <property type="entry name" value="PROKAR_LIPOPROTEIN"/>
    <property type="match status" value="1"/>
</dbReference>
<keyword evidence="3" id="KW-0378">Hydrolase</keyword>
<dbReference type="SUPFAM" id="SSF82057">
    <property type="entry name" value="Prokaryotic SH3-related domain"/>
    <property type="match status" value="1"/>
</dbReference>
<dbReference type="InterPro" id="IPR050491">
    <property type="entry name" value="AmpC-like"/>
</dbReference>
<keyword evidence="4" id="KW-1185">Reference proteome</keyword>
<evidence type="ECO:0000313" key="4">
    <source>
        <dbReference type="Proteomes" id="UP001596254"/>
    </source>
</evidence>
<dbReference type="Proteomes" id="UP001596254">
    <property type="component" value="Unassembled WGS sequence"/>
</dbReference>
<evidence type="ECO:0000256" key="1">
    <source>
        <dbReference type="ARBA" id="ARBA00022729"/>
    </source>
</evidence>
<sequence>MITLKKLVLLIGTILLVAGCLPAQSVFAKSYLQITATTKTSYNARFVNQGSRNDGIYYYAPYYTQRSAKTRDASGKNWQHRFVKVTQTAKLSDGSTYVKFAWYGKTIGWVNQKALQKYSRSQNAAALLQNYHVQGRAMLFNNYSSGASHVSVGYADATSKLANNANTLFPIASLQKVMTGAIIEQLAASGKLSLNDKLSKYYPSVRSSGSITLRQLLNHRSGIDMDESTPGSLLTTQASEINYTLGQLKVTGTQGFNYTNANYTLLAGVASKVTGQNYDTLVQKRIIQPLKLKHTFAWDNLPSASVVASGYSYTNGQNNVANGVSQKLMSSLLGAGNYYSTTEDYYKIQKGLRNGKILTKSQYYALSDNYKLSYAGGLYHYSGGIKRVRGALSGSGYNTILYGSEGNKSGVILFANQGPTKSINTLATTLYDLARYYNEN</sequence>
<evidence type="ECO:0000259" key="2">
    <source>
        <dbReference type="PROSITE" id="PS51780"/>
    </source>
</evidence>
<dbReference type="RefSeq" id="WP_382338470.1">
    <property type="nucleotide sequence ID" value="NZ_JBHSSK010000001.1"/>
</dbReference>
<dbReference type="GO" id="GO:0016787">
    <property type="term" value="F:hydrolase activity"/>
    <property type="evidence" value="ECO:0007669"/>
    <property type="project" value="UniProtKB-KW"/>
</dbReference>
<comment type="caution">
    <text evidence="3">The sequence shown here is derived from an EMBL/GenBank/DDBJ whole genome shotgun (WGS) entry which is preliminary data.</text>
</comment>
<dbReference type="EMBL" id="JBHSSK010000001">
    <property type="protein sequence ID" value="MFC6205933.1"/>
    <property type="molecule type" value="Genomic_DNA"/>
</dbReference>
<keyword evidence="1" id="KW-0732">Signal</keyword>
<dbReference type="SUPFAM" id="SSF56601">
    <property type="entry name" value="beta-lactamase/transpeptidase-like"/>
    <property type="match status" value="1"/>
</dbReference>
<protein>
    <submittedName>
        <fullName evidence="3">Serine hydrolase</fullName>
    </submittedName>
</protein>
<dbReference type="InterPro" id="IPR001466">
    <property type="entry name" value="Beta-lactam-related"/>
</dbReference>
<dbReference type="InterPro" id="IPR038200">
    <property type="entry name" value="GW_dom_sf"/>
</dbReference>
<organism evidence="3 4">
    <name type="scientific">Levilactobacillus tongjiangensis</name>
    <dbReference type="NCBI Taxonomy" id="2486023"/>
    <lineage>
        <taxon>Bacteria</taxon>
        <taxon>Bacillati</taxon>
        <taxon>Bacillota</taxon>
        <taxon>Bacilli</taxon>
        <taxon>Lactobacillales</taxon>
        <taxon>Lactobacillaceae</taxon>
        <taxon>Levilactobacillus</taxon>
    </lineage>
</organism>
<feature type="domain" description="GW" evidence="2">
    <location>
        <begin position="36"/>
        <end position="120"/>
    </location>
</feature>
<dbReference type="InterPro" id="IPR012338">
    <property type="entry name" value="Beta-lactam/transpept-like"/>
</dbReference>
<reference evidence="4" key="1">
    <citation type="journal article" date="2019" name="Int. J. Syst. Evol. Microbiol.">
        <title>The Global Catalogue of Microorganisms (GCM) 10K type strain sequencing project: providing services to taxonomists for standard genome sequencing and annotation.</title>
        <authorList>
            <consortium name="The Broad Institute Genomics Platform"/>
            <consortium name="The Broad Institute Genome Sequencing Center for Infectious Disease"/>
            <person name="Wu L."/>
            <person name="Ma J."/>
        </authorList>
    </citation>
    <scope>NUCLEOTIDE SEQUENCE [LARGE SCALE GENOMIC DNA]</scope>
    <source>
        <strain evidence="4">CCM 8905</strain>
    </source>
</reference>
<proteinExistence type="predicted"/>
<dbReference type="PANTHER" id="PTHR46825">
    <property type="entry name" value="D-ALANYL-D-ALANINE-CARBOXYPEPTIDASE/ENDOPEPTIDASE AMPH"/>
    <property type="match status" value="1"/>
</dbReference>
<dbReference type="InterPro" id="IPR025987">
    <property type="entry name" value="GW_dom"/>
</dbReference>
<accession>A0ABW1SPB9</accession>
<dbReference type="PANTHER" id="PTHR46825:SF9">
    <property type="entry name" value="BETA-LACTAMASE-RELATED DOMAIN-CONTAINING PROTEIN"/>
    <property type="match status" value="1"/>
</dbReference>
<name>A0ABW1SPB9_9LACO</name>